<keyword evidence="9" id="KW-0496">Mitochondrion</keyword>
<dbReference type="InterPro" id="IPR044878">
    <property type="entry name" value="UbiA_sf"/>
</dbReference>
<accession>A0A0C3QHL2</accession>
<feature type="transmembrane region" description="Helical" evidence="9">
    <location>
        <begin position="60"/>
        <end position="86"/>
    </location>
</feature>
<evidence type="ECO:0000256" key="2">
    <source>
        <dbReference type="ARBA" id="ARBA00004141"/>
    </source>
</evidence>
<dbReference type="OrthoDB" id="18170at2759"/>
<evidence type="ECO:0000256" key="3">
    <source>
        <dbReference type="ARBA" id="ARBA00005179"/>
    </source>
</evidence>
<dbReference type="CDD" id="cd13959">
    <property type="entry name" value="PT_UbiA_COQ2"/>
    <property type="match status" value="1"/>
</dbReference>
<reference evidence="10 11" key="1">
    <citation type="submission" date="2014-04" db="EMBL/GenBank/DDBJ databases">
        <authorList>
            <consortium name="DOE Joint Genome Institute"/>
            <person name="Kuo A."/>
            <person name="Girlanda M."/>
            <person name="Perotto S."/>
            <person name="Kohler A."/>
            <person name="Nagy L.G."/>
            <person name="Floudas D."/>
            <person name="Copeland A."/>
            <person name="Barry K.W."/>
            <person name="Cichocki N."/>
            <person name="Veneault-Fourrey C."/>
            <person name="LaButti K."/>
            <person name="Lindquist E.A."/>
            <person name="Lipzen A."/>
            <person name="Lundell T."/>
            <person name="Morin E."/>
            <person name="Murat C."/>
            <person name="Sun H."/>
            <person name="Tunlid A."/>
            <person name="Henrissat B."/>
            <person name="Grigoriev I.V."/>
            <person name="Hibbett D.S."/>
            <person name="Martin F."/>
            <person name="Nordberg H.P."/>
            <person name="Cantor M.N."/>
            <person name="Hua S.X."/>
        </authorList>
    </citation>
    <scope>NUCLEOTIDE SEQUENCE [LARGE SCALE GENOMIC DNA]</scope>
    <source>
        <strain evidence="10 11">MUT 4182</strain>
    </source>
</reference>
<keyword evidence="9" id="KW-0831">Ubiquinone biosynthesis</keyword>
<dbReference type="Gene3D" id="1.10.357.140">
    <property type="entry name" value="UbiA prenyltransferase"/>
    <property type="match status" value="1"/>
</dbReference>
<feature type="transmembrane region" description="Helical" evidence="9">
    <location>
        <begin position="231"/>
        <end position="251"/>
    </location>
</feature>
<evidence type="ECO:0000256" key="6">
    <source>
        <dbReference type="ARBA" id="ARBA00022692"/>
    </source>
</evidence>
<dbReference type="InterPro" id="IPR000537">
    <property type="entry name" value="UbiA_prenyltransferase"/>
</dbReference>
<evidence type="ECO:0000256" key="9">
    <source>
        <dbReference type="HAMAP-Rule" id="MF_03189"/>
    </source>
</evidence>
<dbReference type="Pfam" id="PF01040">
    <property type="entry name" value="UbiA"/>
    <property type="match status" value="1"/>
</dbReference>
<name>A0A0C3QHL2_9AGAM</name>
<reference evidence="11" key="2">
    <citation type="submission" date="2015-01" db="EMBL/GenBank/DDBJ databases">
        <title>Evolutionary Origins and Diversification of the Mycorrhizal Mutualists.</title>
        <authorList>
            <consortium name="DOE Joint Genome Institute"/>
            <consortium name="Mycorrhizal Genomics Consortium"/>
            <person name="Kohler A."/>
            <person name="Kuo A."/>
            <person name="Nagy L.G."/>
            <person name="Floudas D."/>
            <person name="Copeland A."/>
            <person name="Barry K.W."/>
            <person name="Cichocki N."/>
            <person name="Veneault-Fourrey C."/>
            <person name="LaButti K."/>
            <person name="Lindquist E.A."/>
            <person name="Lipzen A."/>
            <person name="Lundell T."/>
            <person name="Morin E."/>
            <person name="Murat C."/>
            <person name="Riley R."/>
            <person name="Ohm R."/>
            <person name="Sun H."/>
            <person name="Tunlid A."/>
            <person name="Henrissat B."/>
            <person name="Grigoriev I.V."/>
            <person name="Hibbett D.S."/>
            <person name="Martin F."/>
        </authorList>
    </citation>
    <scope>NUCLEOTIDE SEQUENCE [LARGE SCALE GENOMIC DNA]</scope>
    <source>
        <strain evidence="11">MUT 4182</strain>
    </source>
</reference>
<feature type="transmembrane region" description="Helical" evidence="9">
    <location>
        <begin position="189"/>
        <end position="206"/>
    </location>
</feature>
<evidence type="ECO:0000313" key="11">
    <source>
        <dbReference type="Proteomes" id="UP000054248"/>
    </source>
</evidence>
<feature type="transmembrane region" description="Helical" evidence="9">
    <location>
        <begin position="257"/>
        <end position="276"/>
    </location>
</feature>
<sequence length="311" mass="34533">MSTTTSPVKTPTSVQKAIDLAFPYIKLARINGLLGVWLTFWPCVWGALLAAYVYRVPPSTLINILPFLFVGCASLHSAACTINDIFDRDMDRLVARTKNRPIPSGAVSVRNAWIFMAIQVLGLFYLLTWANRACALVALANLPLQFAYPLFKRFTYWPSAFLGLTFGWGSLVGWSAVTGSLSWKVNAPLYAAGVCWAFGYDIIYAFQDKRDDPQAGVKSTALILQNNRPKLFLSILAVGFITFFYITGQVVAANAAYFNLTLIATAMHVAWQISTVDLENPDECFQKFYSNSWIGFVMLPGLLLNYTTRVA</sequence>
<dbReference type="InterPro" id="IPR030470">
    <property type="entry name" value="UbiA_prenylTrfase_CS"/>
</dbReference>
<dbReference type="FunFam" id="1.10.357.140:FF:000008">
    <property type="entry name" value="4-hydroxybenzoate octaprenyltransferase"/>
    <property type="match status" value="1"/>
</dbReference>
<dbReference type="GO" id="GO:0005743">
    <property type="term" value="C:mitochondrial inner membrane"/>
    <property type="evidence" value="ECO:0007669"/>
    <property type="project" value="UniProtKB-SubCell"/>
</dbReference>
<dbReference type="PANTHER" id="PTHR11048:SF28">
    <property type="entry name" value="4-HYDROXYBENZOATE POLYPRENYLTRANSFERASE, MITOCHONDRIAL"/>
    <property type="match status" value="1"/>
</dbReference>
<feature type="transmembrane region" description="Helical" evidence="9">
    <location>
        <begin position="33"/>
        <end position="54"/>
    </location>
</feature>
<keyword evidence="6 9" id="KW-0812">Transmembrane</keyword>
<dbReference type="EC" id="2.5.1.39" evidence="9"/>
<feature type="transmembrane region" description="Helical" evidence="9">
    <location>
        <begin position="288"/>
        <end position="306"/>
    </location>
</feature>
<dbReference type="GO" id="GO:0006744">
    <property type="term" value="P:ubiquinone biosynthetic process"/>
    <property type="evidence" value="ECO:0007669"/>
    <property type="project" value="UniProtKB-UniRule"/>
</dbReference>
<gene>
    <name evidence="10" type="ORF">M407DRAFT_235639</name>
</gene>
<dbReference type="HAMAP" id="MF_01635">
    <property type="entry name" value="UbiA"/>
    <property type="match status" value="1"/>
</dbReference>
<dbReference type="InterPro" id="IPR039653">
    <property type="entry name" value="Prenyltransferase"/>
</dbReference>
<evidence type="ECO:0000256" key="4">
    <source>
        <dbReference type="ARBA" id="ARBA00005985"/>
    </source>
</evidence>
<keyword evidence="9" id="KW-0999">Mitochondrion inner membrane</keyword>
<comment type="pathway">
    <text evidence="3">Secondary metabolite biosynthesis.</text>
</comment>
<comment type="cofactor">
    <cofactor evidence="1 9">
        <name>Mg(2+)</name>
        <dbReference type="ChEBI" id="CHEBI:18420"/>
    </cofactor>
</comment>
<feature type="transmembrane region" description="Helical" evidence="9">
    <location>
        <begin position="158"/>
        <end position="177"/>
    </location>
</feature>
<dbReference type="HOGENOM" id="CLU_034879_3_0_1"/>
<evidence type="ECO:0000313" key="10">
    <source>
        <dbReference type="EMBL" id="KIO26111.1"/>
    </source>
</evidence>
<dbReference type="GO" id="GO:0008412">
    <property type="term" value="F:4-hydroxybenzoate polyprenyltransferase activity"/>
    <property type="evidence" value="ECO:0007669"/>
    <property type="project" value="UniProtKB-EC"/>
</dbReference>
<dbReference type="UniPathway" id="UPA00232"/>
<comment type="similarity">
    <text evidence="4 9">Belongs to the UbiA prenyltransferase family.</text>
</comment>
<dbReference type="PANTHER" id="PTHR11048">
    <property type="entry name" value="PRENYLTRANSFERASES"/>
    <property type="match status" value="1"/>
</dbReference>
<comment type="catalytic activity">
    <reaction evidence="9">
        <text>an all-trans-polyprenyl diphosphate + 4-hydroxybenzoate = a 4-hydroxy-3-(all-trans-polyprenyl)benzoate + diphosphate</text>
        <dbReference type="Rhea" id="RHEA:44504"/>
        <dbReference type="Rhea" id="RHEA-COMP:9514"/>
        <dbReference type="Rhea" id="RHEA-COMP:9564"/>
        <dbReference type="ChEBI" id="CHEBI:17879"/>
        <dbReference type="ChEBI" id="CHEBI:33019"/>
        <dbReference type="ChEBI" id="CHEBI:58914"/>
        <dbReference type="ChEBI" id="CHEBI:78396"/>
        <dbReference type="EC" id="2.5.1.39"/>
    </reaction>
</comment>
<organism evidence="10 11">
    <name type="scientific">Tulasnella calospora MUT 4182</name>
    <dbReference type="NCBI Taxonomy" id="1051891"/>
    <lineage>
        <taxon>Eukaryota</taxon>
        <taxon>Fungi</taxon>
        <taxon>Dikarya</taxon>
        <taxon>Basidiomycota</taxon>
        <taxon>Agaricomycotina</taxon>
        <taxon>Agaricomycetes</taxon>
        <taxon>Cantharellales</taxon>
        <taxon>Tulasnellaceae</taxon>
        <taxon>Tulasnella</taxon>
    </lineage>
</organism>
<evidence type="ECO:0000256" key="5">
    <source>
        <dbReference type="ARBA" id="ARBA00022679"/>
    </source>
</evidence>
<keyword evidence="9" id="KW-0414">Isoprene biosynthesis</keyword>
<feature type="transmembrane region" description="Helical" evidence="9">
    <location>
        <begin position="107"/>
        <end position="127"/>
    </location>
</feature>
<proteinExistence type="inferred from homology"/>
<keyword evidence="5 9" id="KW-0808">Transferase</keyword>
<dbReference type="PROSITE" id="PS00943">
    <property type="entry name" value="UBIA"/>
    <property type="match status" value="1"/>
</dbReference>
<keyword evidence="7 9" id="KW-1133">Transmembrane helix</keyword>
<comment type="pathway">
    <text evidence="9">Cofactor biosynthesis; ubiquinone biosynthesis.</text>
</comment>
<evidence type="ECO:0000256" key="7">
    <source>
        <dbReference type="ARBA" id="ARBA00022989"/>
    </source>
</evidence>
<keyword evidence="8 9" id="KW-0472">Membrane</keyword>
<dbReference type="AlphaFoldDB" id="A0A0C3QHL2"/>
<comment type="function">
    <text evidence="9">Catalyzes the prenylation of para-hydroxybenzoate (PHB) with an all-trans polyprenyl group. Mediates the second step in the final reaction sequence of coenzyme Q (CoQ) biosynthesis, which is the condensation of the polyisoprenoid side chain with PHB, generating the first membrane-bound Q intermediate.</text>
</comment>
<dbReference type="Proteomes" id="UP000054248">
    <property type="component" value="Unassembled WGS sequence"/>
</dbReference>
<dbReference type="NCBIfam" id="TIGR01474">
    <property type="entry name" value="ubiA_proteo"/>
    <property type="match status" value="1"/>
</dbReference>
<protein>
    <recommendedName>
        <fullName evidence="9">4-hydroxybenzoate polyprenyltransferase, mitochondrial</fullName>
        <shortName evidence="9">4-HB polyprenyltransferase</shortName>
        <ecNumber evidence="9">2.5.1.39</ecNumber>
    </recommendedName>
    <alternativeName>
        <fullName evidence="9">Para-hydroxybenzoate--polyprenyltransferase</fullName>
        <shortName evidence="9">PHB:PPT</shortName>
        <shortName evidence="9">PHB:polyprenyltransferase</shortName>
    </alternativeName>
</protein>
<dbReference type="InterPro" id="IPR006370">
    <property type="entry name" value="HB_polyprenyltransferase-like"/>
</dbReference>
<dbReference type="GO" id="GO:0008299">
    <property type="term" value="P:isoprenoid biosynthetic process"/>
    <property type="evidence" value="ECO:0007669"/>
    <property type="project" value="UniProtKB-UniRule"/>
</dbReference>
<keyword evidence="11" id="KW-1185">Reference proteome</keyword>
<evidence type="ECO:0000256" key="1">
    <source>
        <dbReference type="ARBA" id="ARBA00001946"/>
    </source>
</evidence>
<dbReference type="STRING" id="1051891.A0A0C3QHL2"/>
<evidence type="ECO:0000256" key="8">
    <source>
        <dbReference type="ARBA" id="ARBA00023136"/>
    </source>
</evidence>
<comment type="subcellular location">
    <subcellularLocation>
        <location evidence="2">Membrane</location>
        <topology evidence="2">Multi-pass membrane protein</topology>
    </subcellularLocation>
    <subcellularLocation>
        <location evidence="9">Mitochondrion inner membrane</location>
        <topology evidence="9">Multi-pass membrane protein</topology>
        <orientation evidence="9">Matrix side</orientation>
    </subcellularLocation>
</comment>
<dbReference type="EMBL" id="KN823029">
    <property type="protein sequence ID" value="KIO26111.1"/>
    <property type="molecule type" value="Genomic_DNA"/>
</dbReference>